<feature type="region of interest" description="Disordered" evidence="6">
    <location>
        <begin position="1"/>
        <end position="23"/>
    </location>
</feature>
<reference evidence="9 10" key="1">
    <citation type="journal article" date="2016" name="Mol. Biol. Evol.">
        <title>Comparative Genomics of Early-Diverging Mushroom-Forming Fungi Provides Insights into the Origins of Lignocellulose Decay Capabilities.</title>
        <authorList>
            <person name="Nagy L.G."/>
            <person name="Riley R."/>
            <person name="Tritt A."/>
            <person name="Adam C."/>
            <person name="Daum C."/>
            <person name="Floudas D."/>
            <person name="Sun H."/>
            <person name="Yadav J.S."/>
            <person name="Pangilinan J."/>
            <person name="Larsson K.H."/>
            <person name="Matsuura K."/>
            <person name="Barry K."/>
            <person name="Labutti K."/>
            <person name="Kuo R."/>
            <person name="Ohm R.A."/>
            <person name="Bhattacharya S.S."/>
            <person name="Shirouzu T."/>
            <person name="Yoshinaga Y."/>
            <person name="Martin F.M."/>
            <person name="Grigoriev I.V."/>
            <person name="Hibbett D.S."/>
        </authorList>
    </citation>
    <scope>NUCLEOTIDE SEQUENCE [LARGE SCALE GENOMIC DNA]</scope>
    <source>
        <strain evidence="9 10">HHB10207 ss-3</strain>
    </source>
</reference>
<dbReference type="Pfam" id="PF07690">
    <property type="entry name" value="MFS_1"/>
    <property type="match status" value="1"/>
</dbReference>
<evidence type="ECO:0000256" key="1">
    <source>
        <dbReference type="ARBA" id="ARBA00004141"/>
    </source>
</evidence>
<feature type="transmembrane region" description="Helical" evidence="7">
    <location>
        <begin position="181"/>
        <end position="207"/>
    </location>
</feature>
<evidence type="ECO:0000256" key="7">
    <source>
        <dbReference type="SAM" id="Phobius"/>
    </source>
</evidence>
<feature type="transmembrane region" description="Helical" evidence="7">
    <location>
        <begin position="506"/>
        <end position="526"/>
    </location>
</feature>
<evidence type="ECO:0000256" key="6">
    <source>
        <dbReference type="SAM" id="MobiDB-lite"/>
    </source>
</evidence>
<organism evidence="9 10">
    <name type="scientific">Sistotremastrum suecicum HHB10207 ss-3</name>
    <dbReference type="NCBI Taxonomy" id="1314776"/>
    <lineage>
        <taxon>Eukaryota</taxon>
        <taxon>Fungi</taxon>
        <taxon>Dikarya</taxon>
        <taxon>Basidiomycota</taxon>
        <taxon>Agaricomycotina</taxon>
        <taxon>Agaricomycetes</taxon>
        <taxon>Sistotremastrales</taxon>
        <taxon>Sistotremastraceae</taxon>
        <taxon>Sistotremastrum</taxon>
    </lineage>
</organism>
<feature type="domain" description="Major facilitator superfamily (MFS) profile" evidence="8">
    <location>
        <begin position="56"/>
        <end position="536"/>
    </location>
</feature>
<dbReference type="Proteomes" id="UP000076798">
    <property type="component" value="Unassembled WGS sequence"/>
</dbReference>
<feature type="transmembrane region" description="Helical" evidence="7">
    <location>
        <begin position="451"/>
        <end position="472"/>
    </location>
</feature>
<comment type="subcellular location">
    <subcellularLocation>
        <location evidence="1">Membrane</location>
        <topology evidence="1">Multi-pass membrane protein</topology>
    </subcellularLocation>
</comment>
<feature type="transmembrane region" description="Helical" evidence="7">
    <location>
        <begin position="55"/>
        <end position="87"/>
    </location>
</feature>
<evidence type="ECO:0000313" key="10">
    <source>
        <dbReference type="Proteomes" id="UP000076798"/>
    </source>
</evidence>
<feature type="transmembrane region" description="Helical" evidence="7">
    <location>
        <begin position="327"/>
        <end position="347"/>
    </location>
</feature>
<feature type="transmembrane region" description="Helical" evidence="7">
    <location>
        <begin position="213"/>
        <end position="233"/>
    </location>
</feature>
<dbReference type="EMBL" id="KV428056">
    <property type="protein sequence ID" value="KZT38802.1"/>
    <property type="molecule type" value="Genomic_DNA"/>
</dbReference>
<feature type="transmembrane region" description="Helical" evidence="7">
    <location>
        <begin position="387"/>
        <end position="406"/>
    </location>
</feature>
<feature type="transmembrane region" description="Helical" evidence="7">
    <location>
        <begin position="123"/>
        <end position="142"/>
    </location>
</feature>
<feature type="transmembrane region" description="Helical" evidence="7">
    <location>
        <begin position="93"/>
        <end position="111"/>
    </location>
</feature>
<feature type="compositionally biased region" description="Polar residues" evidence="6">
    <location>
        <begin position="572"/>
        <end position="585"/>
    </location>
</feature>
<accession>A0A166DR07</accession>
<name>A0A166DR07_9AGAM</name>
<dbReference type="InterPro" id="IPR020846">
    <property type="entry name" value="MFS_dom"/>
</dbReference>
<dbReference type="Gene3D" id="1.20.1250.20">
    <property type="entry name" value="MFS general substrate transporter like domains"/>
    <property type="match status" value="1"/>
</dbReference>
<feature type="transmembrane region" description="Helical" evidence="7">
    <location>
        <begin position="359"/>
        <end position="380"/>
    </location>
</feature>
<evidence type="ECO:0000256" key="3">
    <source>
        <dbReference type="ARBA" id="ARBA00022692"/>
    </source>
</evidence>
<keyword evidence="2" id="KW-0813">Transport</keyword>
<dbReference type="STRING" id="1314776.A0A166DR07"/>
<keyword evidence="5 7" id="KW-0472">Membrane</keyword>
<protein>
    <submittedName>
        <fullName evidence="9">Putative efflux transporter</fullName>
    </submittedName>
</protein>
<proteinExistence type="predicted"/>
<dbReference type="PANTHER" id="PTHR42718:SF9">
    <property type="entry name" value="MAJOR FACILITATOR SUPERFAMILY MULTIDRUG TRANSPORTER MFSC"/>
    <property type="match status" value="1"/>
</dbReference>
<feature type="transmembrane region" description="Helical" evidence="7">
    <location>
        <begin position="412"/>
        <end position="439"/>
    </location>
</feature>
<feature type="region of interest" description="Disordered" evidence="6">
    <location>
        <begin position="535"/>
        <end position="602"/>
    </location>
</feature>
<feature type="transmembrane region" description="Helical" evidence="7">
    <location>
        <begin position="245"/>
        <end position="265"/>
    </location>
</feature>
<dbReference type="InterPro" id="IPR011701">
    <property type="entry name" value="MFS"/>
</dbReference>
<dbReference type="PANTHER" id="PTHR42718">
    <property type="entry name" value="MAJOR FACILITATOR SUPERFAMILY MULTIDRUG TRANSPORTER MFSC"/>
    <property type="match status" value="1"/>
</dbReference>
<dbReference type="SUPFAM" id="SSF103473">
    <property type="entry name" value="MFS general substrate transporter"/>
    <property type="match status" value="2"/>
</dbReference>
<evidence type="ECO:0000313" key="9">
    <source>
        <dbReference type="EMBL" id="KZT38802.1"/>
    </source>
</evidence>
<keyword evidence="4 7" id="KW-1133">Transmembrane helix</keyword>
<dbReference type="PROSITE" id="PS50850">
    <property type="entry name" value="MFS"/>
    <property type="match status" value="1"/>
</dbReference>
<dbReference type="GO" id="GO:0022857">
    <property type="term" value="F:transmembrane transporter activity"/>
    <property type="evidence" value="ECO:0007669"/>
    <property type="project" value="InterPro"/>
</dbReference>
<feature type="transmembrane region" description="Helical" evidence="7">
    <location>
        <begin position="277"/>
        <end position="296"/>
    </location>
</feature>
<feature type="compositionally biased region" description="Basic and acidic residues" evidence="6">
    <location>
        <begin position="540"/>
        <end position="555"/>
    </location>
</feature>
<dbReference type="OrthoDB" id="5086884at2759"/>
<dbReference type="Gene3D" id="1.20.1720.10">
    <property type="entry name" value="Multidrug resistance protein D"/>
    <property type="match status" value="1"/>
</dbReference>
<evidence type="ECO:0000256" key="5">
    <source>
        <dbReference type="ARBA" id="ARBA00023136"/>
    </source>
</evidence>
<evidence type="ECO:0000256" key="4">
    <source>
        <dbReference type="ARBA" id="ARBA00022989"/>
    </source>
</evidence>
<dbReference type="CDD" id="cd17476">
    <property type="entry name" value="MFS_Amf1_MDR_like"/>
    <property type="match status" value="1"/>
</dbReference>
<dbReference type="GO" id="GO:0016020">
    <property type="term" value="C:membrane"/>
    <property type="evidence" value="ECO:0007669"/>
    <property type="project" value="UniProtKB-SubCell"/>
</dbReference>
<gene>
    <name evidence="9" type="ORF">SISSUDRAFT_1061631</name>
</gene>
<keyword evidence="10" id="KW-1185">Reference proteome</keyword>
<keyword evidence="3 7" id="KW-0812">Transmembrane</keyword>
<dbReference type="InterPro" id="IPR036259">
    <property type="entry name" value="MFS_trans_sf"/>
</dbReference>
<evidence type="ECO:0000256" key="2">
    <source>
        <dbReference type="ARBA" id="ARBA00022448"/>
    </source>
</evidence>
<sequence>MSAADKIPSSRPSIDESLTETRTPTIKDVSIDVEKRDLEAPEQHVQPKRSTLRSVLLVATCTLAMLINISAGTSASIALPTIGAAFGTSQDDLQWFVSAFSLSGGCFLILFGRLADLHGRKKAFLIGSAWLCIFSIACGFAQNTIALAILRALQGMGPAATIPASLGILAHAFPPSKARSIAFATFSAGAPMGGAIGFVFGGILTQFATWRAIFWFMAGLCAISFTIALFVMDPDVPSTEKDRRVDWLGAFLVTAGLALLIFVLGQGELAPDGWKTGYIIGLLITSVVFLAAFIAWEKYLQDHTQFPPLMPLTIWTRGHGKFAVMQLIAFFEWSGFLSWAFWATIYYQSYREFTPMLTVVRFLPMTVTGILCNVAVALVIGRLPVHYLVAIGCTLTAIAPLLFAIINNSAPYWAFGFPAAIVAVFGADFVFASGTIFVAKVALPHEQSLAGALFNTLTQLGTAFGLAVSTIVHDKVVKSNAVKEGFNVAPDGSGAPKEAQMMGYRAAQWTAFAFPILAALMGVIFLRGVGIVGHSMGGGHEPETNENETEKKVRDEDDGEASAPQTHLGDIPSQSPNTIHHNPQESVMDEKTRQEPSSLSPT</sequence>
<dbReference type="AlphaFoldDB" id="A0A166DR07"/>
<evidence type="ECO:0000259" key="8">
    <source>
        <dbReference type="PROSITE" id="PS50850"/>
    </source>
</evidence>